<keyword evidence="4" id="KW-1185">Reference proteome</keyword>
<dbReference type="Proteomes" id="UP000319818">
    <property type="component" value="Unassembled WGS sequence"/>
</dbReference>
<dbReference type="GO" id="GO:0080120">
    <property type="term" value="P:CAAX-box protein maturation"/>
    <property type="evidence" value="ECO:0007669"/>
    <property type="project" value="UniProtKB-ARBA"/>
</dbReference>
<comment type="caution">
    <text evidence="3">The sequence shown here is derived from an EMBL/GenBank/DDBJ whole genome shotgun (WGS) entry which is preliminary data.</text>
</comment>
<accession>A0A543FSP1</accession>
<dbReference type="RefSeq" id="WP_142103708.1">
    <property type="nucleotide sequence ID" value="NZ_VFPH01000002.1"/>
</dbReference>
<keyword evidence="3" id="KW-0645">Protease</keyword>
<proteinExistence type="predicted"/>
<dbReference type="EMBL" id="VFPH01000002">
    <property type="protein sequence ID" value="TQM36859.1"/>
    <property type="molecule type" value="Genomic_DNA"/>
</dbReference>
<evidence type="ECO:0000313" key="3">
    <source>
        <dbReference type="EMBL" id="TQM36859.1"/>
    </source>
</evidence>
<evidence type="ECO:0000259" key="2">
    <source>
        <dbReference type="Pfam" id="PF02517"/>
    </source>
</evidence>
<feature type="domain" description="CAAX prenyl protease 2/Lysostaphin resistance protein A-like" evidence="2">
    <location>
        <begin position="117"/>
        <end position="214"/>
    </location>
</feature>
<evidence type="ECO:0000256" key="1">
    <source>
        <dbReference type="SAM" id="Phobius"/>
    </source>
</evidence>
<dbReference type="Pfam" id="PF02517">
    <property type="entry name" value="Rce1-like"/>
    <property type="match status" value="1"/>
</dbReference>
<keyword evidence="1" id="KW-1133">Transmembrane helix</keyword>
<evidence type="ECO:0000313" key="4">
    <source>
        <dbReference type="Proteomes" id="UP000319818"/>
    </source>
</evidence>
<sequence length="261" mass="27510">MITDVPVPRPAVGSPRTWLRFLAGFAVLYGVLAVAAAGDPSGRWHLVIAAAVLLTAVIVERVLHPAPISGFLRRCWGLGRPAGRPLAAAVGVSTIVLGVYPLFAAVSGSALALRPDWPWLLVGVFAFHGLAEELVWRGYAFRRLREGRSFRSAVLWTMPLVAATHVPIVLTMGPAVGIGAMAVAAVTSLPFAHLYEAGHRTLWAPAVLHTAIDSFKLFVVPAAAATTFSLLLVSVSLVVPLLVLAVPRPVAVPASTDKAFS</sequence>
<keyword evidence="1" id="KW-0472">Membrane</keyword>
<protein>
    <submittedName>
        <fullName evidence="3">CAAX prenyl protease-like protein</fullName>
    </submittedName>
</protein>
<feature type="transmembrane region" description="Helical" evidence="1">
    <location>
        <begin position="18"/>
        <end position="38"/>
    </location>
</feature>
<feature type="transmembrane region" description="Helical" evidence="1">
    <location>
        <begin position="44"/>
        <end position="64"/>
    </location>
</feature>
<dbReference type="InterPro" id="IPR003675">
    <property type="entry name" value="Rce1/LyrA-like_dom"/>
</dbReference>
<reference evidence="3 4" key="1">
    <citation type="submission" date="2019-06" db="EMBL/GenBank/DDBJ databases">
        <title>Sequencing the genomes of 1000 actinobacteria strains.</title>
        <authorList>
            <person name="Klenk H.-P."/>
        </authorList>
    </citation>
    <scope>NUCLEOTIDE SEQUENCE [LARGE SCALE GENOMIC DNA]</scope>
    <source>
        <strain evidence="3 4">DSM 45511</strain>
    </source>
</reference>
<feature type="transmembrane region" description="Helical" evidence="1">
    <location>
        <begin position="176"/>
        <end position="196"/>
    </location>
</feature>
<dbReference type="GO" id="GO:0006508">
    <property type="term" value="P:proteolysis"/>
    <property type="evidence" value="ECO:0007669"/>
    <property type="project" value="UniProtKB-KW"/>
</dbReference>
<feature type="transmembrane region" description="Helical" evidence="1">
    <location>
        <begin position="153"/>
        <end position="170"/>
    </location>
</feature>
<gene>
    <name evidence="3" type="ORF">FB388_4046</name>
</gene>
<feature type="transmembrane region" description="Helical" evidence="1">
    <location>
        <begin position="119"/>
        <end position="141"/>
    </location>
</feature>
<dbReference type="OrthoDB" id="3694237at2"/>
<organism evidence="3 4">
    <name type="scientific">Pseudonocardia cypriaca</name>
    <dbReference type="NCBI Taxonomy" id="882449"/>
    <lineage>
        <taxon>Bacteria</taxon>
        <taxon>Bacillati</taxon>
        <taxon>Actinomycetota</taxon>
        <taxon>Actinomycetes</taxon>
        <taxon>Pseudonocardiales</taxon>
        <taxon>Pseudonocardiaceae</taxon>
        <taxon>Pseudonocardia</taxon>
    </lineage>
</organism>
<name>A0A543FSP1_9PSEU</name>
<feature type="transmembrane region" description="Helical" evidence="1">
    <location>
        <begin position="217"/>
        <end position="243"/>
    </location>
</feature>
<dbReference type="AlphaFoldDB" id="A0A543FSP1"/>
<feature type="transmembrane region" description="Helical" evidence="1">
    <location>
        <begin position="85"/>
        <end position="113"/>
    </location>
</feature>
<dbReference type="GO" id="GO:0004175">
    <property type="term" value="F:endopeptidase activity"/>
    <property type="evidence" value="ECO:0007669"/>
    <property type="project" value="UniProtKB-ARBA"/>
</dbReference>
<keyword evidence="1" id="KW-0812">Transmembrane</keyword>
<keyword evidence="3" id="KW-0378">Hydrolase</keyword>